<organism evidence="14 15">
    <name type="scientific">Acacia crassicarpa</name>
    <name type="common">northern wattle</name>
    <dbReference type="NCBI Taxonomy" id="499986"/>
    <lineage>
        <taxon>Eukaryota</taxon>
        <taxon>Viridiplantae</taxon>
        <taxon>Streptophyta</taxon>
        <taxon>Embryophyta</taxon>
        <taxon>Tracheophyta</taxon>
        <taxon>Spermatophyta</taxon>
        <taxon>Magnoliopsida</taxon>
        <taxon>eudicotyledons</taxon>
        <taxon>Gunneridae</taxon>
        <taxon>Pentapetalae</taxon>
        <taxon>rosids</taxon>
        <taxon>fabids</taxon>
        <taxon>Fabales</taxon>
        <taxon>Fabaceae</taxon>
        <taxon>Caesalpinioideae</taxon>
        <taxon>mimosoid clade</taxon>
        <taxon>Acacieae</taxon>
        <taxon>Acacia</taxon>
    </lineage>
</organism>
<feature type="region of interest" description="Disordered" evidence="13">
    <location>
        <begin position="825"/>
        <end position="850"/>
    </location>
</feature>
<dbReference type="GO" id="GO:0005737">
    <property type="term" value="C:cytoplasm"/>
    <property type="evidence" value="ECO:0007669"/>
    <property type="project" value="TreeGrafter"/>
</dbReference>
<gene>
    <name evidence="14" type="ORF">QN277_004490</name>
</gene>
<feature type="region of interest" description="Disordered" evidence="13">
    <location>
        <begin position="115"/>
        <end position="136"/>
    </location>
</feature>
<dbReference type="Gene3D" id="3.40.50.300">
    <property type="entry name" value="P-loop containing nucleotide triphosphate hydrolases"/>
    <property type="match status" value="1"/>
</dbReference>
<dbReference type="PANTHER" id="PTHR10218">
    <property type="entry name" value="GTP-BINDING PROTEIN ALPHA SUBUNIT"/>
    <property type="match status" value="1"/>
</dbReference>
<dbReference type="GO" id="GO:0003924">
    <property type="term" value="F:GTPase activity"/>
    <property type="evidence" value="ECO:0007669"/>
    <property type="project" value="InterPro"/>
</dbReference>
<dbReference type="SUPFAM" id="SSF47895">
    <property type="entry name" value="Transducin (alpha subunit), insertion domain"/>
    <property type="match status" value="1"/>
</dbReference>
<name>A0AAE1MGS5_9FABA</name>
<keyword evidence="8" id="KW-0807">Transducer</keyword>
<dbReference type="Pfam" id="PF00503">
    <property type="entry name" value="G-alpha"/>
    <property type="match status" value="1"/>
</dbReference>
<protein>
    <recommendedName>
        <fullName evidence="16">Extra-large guanine nucleotide-binding protein 3</fullName>
    </recommendedName>
</protein>
<keyword evidence="2 12" id="KW-0479">Metal-binding</keyword>
<keyword evidence="12" id="KW-0460">Magnesium</keyword>
<dbReference type="PROSITE" id="PS51882">
    <property type="entry name" value="G_ALPHA"/>
    <property type="match status" value="1"/>
</dbReference>
<evidence type="ECO:0000256" key="5">
    <source>
        <dbReference type="ARBA" id="ARBA00022833"/>
    </source>
</evidence>
<dbReference type="EMBL" id="JAWXYG010000010">
    <property type="protein sequence ID" value="KAK4261503.1"/>
    <property type="molecule type" value="Genomic_DNA"/>
</dbReference>
<dbReference type="PRINTS" id="PR00318">
    <property type="entry name" value="GPROTEINA"/>
</dbReference>
<feature type="binding site" evidence="11">
    <location>
        <begin position="735"/>
        <end position="738"/>
    </location>
    <ligand>
        <name>GTP</name>
        <dbReference type="ChEBI" id="CHEBI:37565"/>
    </ligand>
</feature>
<proteinExistence type="inferred from homology"/>
<comment type="subcellular location">
    <subcellularLocation>
        <location evidence="1">Nucleus</location>
    </subcellularLocation>
</comment>
<evidence type="ECO:0008006" key="16">
    <source>
        <dbReference type="Google" id="ProtNLM"/>
    </source>
</evidence>
<evidence type="ECO:0000256" key="3">
    <source>
        <dbReference type="ARBA" id="ARBA00022741"/>
    </source>
</evidence>
<keyword evidence="5" id="KW-0862">Zinc</keyword>
<comment type="similarity">
    <text evidence="10">Belongs to the G-alpha family. XLG subfamily.</text>
</comment>
<dbReference type="AlphaFoldDB" id="A0AAE1MGS5"/>
<evidence type="ECO:0000313" key="15">
    <source>
        <dbReference type="Proteomes" id="UP001293593"/>
    </source>
</evidence>
<evidence type="ECO:0000256" key="11">
    <source>
        <dbReference type="PIRSR" id="PIRSR601019-1"/>
    </source>
</evidence>
<dbReference type="PANTHER" id="PTHR10218:SF334">
    <property type="entry name" value="EXTRA-LARGE GUANINE NUCLEOTIDE-BINDING PROTEIN 3"/>
    <property type="match status" value="1"/>
</dbReference>
<sequence>MDQNEGENWGNLVRKMLPPGASIPNDASDLDYSMAMEYNGPAISYEVPRVKPLNANSQVIRLSDSQRSVINRPPVIEPIPLPVSRIVGVTSSTNQSPRMSASSESVVSVLQNADFSSASPSASPSSVHNPPNNPPKQIIHEAKRAPVVTFNTIERSQRKEAEVVKPVYPEYVGVSKERKKKKIKVCYRCEKGKWEYKESCLVCDAKYCGNCVLRAMGSMPEGRKCVTCIGQPIDESKRLKLGKYSRVLSRLLSPLEVKQIMKAEKECSANQLRPEQLVVNGFPLKPEEMAELLGCPLPPLKLKPGRYWYDKESGLWGKEGGKPDKIISSNLNFSGKLSSNASNGNTEVYINGREITKLELRVLKLANVQCPRDTHFWVYDDGRYEEEGQNNIRGNIWERASTRFVCTLFSLPFPHGQPYGPRYETSNYTTVPTYLEPKKVHKLFLLGPQGSGTSTIFKQAKFLYGNRFTAEELEDVKLMIQSNMYKYLSILLDGRERFEEEAVASSGQTMKPGRDNEAAETSQCIYSLNPRLKHFSDWLLDIIATGDLDAFFPAATREYAPLVDEVWKDPAIQETYKRKDELHFLPDVAEYFLSRAVEISSNEYEPSERDILYAEGVTRGNGLAFMEFSLDDRSPMSETYTDNLESQAPPLTKYQLIRVNGKGMNEGCKWVEMFEDVRAVVLCAALSDYDQVCIAPDSSGSGTLLQNKMIQSRELFETMVKHPCFRDTPFVLILNKFDIFEEKLSRVSLSACEWFSDFCPVRAHDSNQSLAHQAYFCVAMKFKDLYASLTGRKLFVWQTRARDRVTVDEAFKFIKEVLKWDEEKEDNYCGPPEDSFYSTDMSSSPYMRQT</sequence>
<dbReference type="GO" id="GO:0031683">
    <property type="term" value="F:G-protein beta/gamma-subunit complex binding"/>
    <property type="evidence" value="ECO:0007669"/>
    <property type="project" value="InterPro"/>
</dbReference>
<feature type="binding site" evidence="12">
    <location>
        <position position="454"/>
    </location>
    <ligand>
        <name>Mg(2+)</name>
        <dbReference type="ChEBI" id="CHEBI:18420"/>
    </ligand>
</feature>
<dbReference type="FunFam" id="3.40.50.300:FF:001044">
    <property type="entry name" value="Extra-large guanine nucleotide-binding protein 3"/>
    <property type="match status" value="1"/>
</dbReference>
<dbReference type="GO" id="GO:0007188">
    <property type="term" value="P:adenylate cyclase-modulating G protein-coupled receptor signaling pathway"/>
    <property type="evidence" value="ECO:0007669"/>
    <property type="project" value="TreeGrafter"/>
</dbReference>
<dbReference type="InterPro" id="IPR027417">
    <property type="entry name" value="P-loop_NTPase"/>
</dbReference>
<evidence type="ECO:0000256" key="1">
    <source>
        <dbReference type="ARBA" id="ARBA00004123"/>
    </source>
</evidence>
<dbReference type="GO" id="GO:0005834">
    <property type="term" value="C:heterotrimeric G-protein complex"/>
    <property type="evidence" value="ECO:0007669"/>
    <property type="project" value="TreeGrafter"/>
</dbReference>
<evidence type="ECO:0000313" key="14">
    <source>
        <dbReference type="EMBL" id="KAK4261503.1"/>
    </source>
</evidence>
<keyword evidence="15" id="KW-1185">Reference proteome</keyword>
<keyword evidence="9" id="KW-0539">Nucleus</keyword>
<evidence type="ECO:0000256" key="13">
    <source>
        <dbReference type="SAM" id="MobiDB-lite"/>
    </source>
</evidence>
<dbReference type="SUPFAM" id="SSF52540">
    <property type="entry name" value="P-loop containing nucleoside triphosphate hydrolases"/>
    <property type="match status" value="1"/>
</dbReference>
<comment type="caution">
    <text evidence="14">The sequence shown here is derived from an EMBL/GenBank/DDBJ whole genome shotgun (WGS) entry which is preliminary data.</text>
</comment>
<dbReference type="SMART" id="SM00275">
    <property type="entry name" value="G_alpha"/>
    <property type="match status" value="1"/>
</dbReference>
<evidence type="ECO:0000256" key="4">
    <source>
        <dbReference type="ARBA" id="ARBA00022771"/>
    </source>
</evidence>
<dbReference type="GO" id="GO:0001664">
    <property type="term" value="F:G protein-coupled receptor binding"/>
    <property type="evidence" value="ECO:0007669"/>
    <property type="project" value="TreeGrafter"/>
</dbReference>
<accession>A0AAE1MGS5</accession>
<evidence type="ECO:0000256" key="2">
    <source>
        <dbReference type="ARBA" id="ARBA00022723"/>
    </source>
</evidence>
<dbReference type="Gene3D" id="1.10.400.10">
    <property type="entry name" value="GI Alpha 1, domain 2-like"/>
    <property type="match status" value="1"/>
</dbReference>
<dbReference type="SUPFAM" id="SSF57903">
    <property type="entry name" value="FYVE/PHD zinc finger"/>
    <property type="match status" value="1"/>
</dbReference>
<feature type="binding site" evidence="11">
    <location>
        <begin position="612"/>
        <end position="618"/>
    </location>
    <ligand>
        <name>GTP</name>
        <dbReference type="ChEBI" id="CHEBI:37565"/>
    </ligand>
</feature>
<dbReference type="Proteomes" id="UP001293593">
    <property type="component" value="Unassembled WGS sequence"/>
</dbReference>
<dbReference type="InterPro" id="IPR001019">
    <property type="entry name" value="Gprotein_alpha_su"/>
</dbReference>
<evidence type="ECO:0000256" key="12">
    <source>
        <dbReference type="PIRSR" id="PIRSR601019-2"/>
    </source>
</evidence>
<dbReference type="GO" id="GO:0008270">
    <property type="term" value="F:zinc ion binding"/>
    <property type="evidence" value="ECO:0007669"/>
    <property type="project" value="UniProtKB-KW"/>
</dbReference>
<dbReference type="InterPro" id="IPR011025">
    <property type="entry name" value="GproteinA_insert"/>
</dbReference>
<evidence type="ECO:0000256" key="9">
    <source>
        <dbReference type="ARBA" id="ARBA00023242"/>
    </source>
</evidence>
<evidence type="ECO:0000256" key="6">
    <source>
        <dbReference type="ARBA" id="ARBA00022837"/>
    </source>
</evidence>
<reference evidence="14" key="1">
    <citation type="submission" date="2023-10" db="EMBL/GenBank/DDBJ databases">
        <title>Chromosome-level genome of the transformable northern wattle, Acacia crassicarpa.</title>
        <authorList>
            <person name="Massaro I."/>
            <person name="Sinha N.R."/>
            <person name="Poethig S."/>
            <person name="Leichty A.R."/>
        </authorList>
    </citation>
    <scope>NUCLEOTIDE SEQUENCE</scope>
    <source>
        <strain evidence="14">Acra3RX</strain>
        <tissue evidence="14">Leaf</tissue>
    </source>
</reference>
<keyword evidence="6" id="KW-0106">Calcium</keyword>
<dbReference type="GO" id="GO:0005525">
    <property type="term" value="F:GTP binding"/>
    <property type="evidence" value="ECO:0007669"/>
    <property type="project" value="UniProtKB-KW"/>
</dbReference>
<evidence type="ECO:0000256" key="10">
    <source>
        <dbReference type="ARBA" id="ARBA00060880"/>
    </source>
</evidence>
<dbReference type="FunFam" id="1.10.400.10:FF:000005">
    <property type="entry name" value="Extra-large guanine nucleotide-binding protein 3"/>
    <property type="match status" value="1"/>
</dbReference>
<feature type="binding site" evidence="12">
    <location>
        <position position="618"/>
    </location>
    <ligand>
        <name>Mg(2+)</name>
        <dbReference type="ChEBI" id="CHEBI:18420"/>
    </ligand>
</feature>
<evidence type="ECO:0000256" key="8">
    <source>
        <dbReference type="ARBA" id="ARBA00023224"/>
    </source>
</evidence>
<feature type="compositionally biased region" description="Polar residues" evidence="13">
    <location>
        <begin position="836"/>
        <end position="850"/>
    </location>
</feature>
<evidence type="ECO:0000256" key="7">
    <source>
        <dbReference type="ARBA" id="ARBA00023134"/>
    </source>
</evidence>
<keyword evidence="4" id="KW-0863">Zinc-finger</keyword>
<dbReference type="GO" id="GO:0005634">
    <property type="term" value="C:nucleus"/>
    <property type="evidence" value="ECO:0007669"/>
    <property type="project" value="UniProtKB-SubCell"/>
</dbReference>
<feature type="binding site" evidence="11">
    <location>
        <position position="801"/>
    </location>
    <ligand>
        <name>GTP</name>
        <dbReference type="ChEBI" id="CHEBI:37565"/>
    </ligand>
</feature>
<keyword evidence="7 11" id="KW-0342">GTP-binding</keyword>
<keyword evidence="3 11" id="KW-0547">Nucleotide-binding</keyword>
<dbReference type="CDD" id="cd00066">
    <property type="entry name" value="G-alpha"/>
    <property type="match status" value="1"/>
</dbReference>
<dbReference type="InterPro" id="IPR011011">
    <property type="entry name" value="Znf_FYVE_PHD"/>
</dbReference>
<feature type="compositionally biased region" description="Low complexity" evidence="13">
    <location>
        <begin position="116"/>
        <end position="130"/>
    </location>
</feature>